<dbReference type="AlphaFoldDB" id="A0A557P774"/>
<protein>
    <submittedName>
        <fullName evidence="1">DUF2218 domain-containing protein</fullName>
    </submittedName>
</protein>
<dbReference type="Gene3D" id="3.30.310.50">
    <property type="entry name" value="Alpha-D-phosphohexomutase, C-terminal domain"/>
    <property type="match status" value="1"/>
</dbReference>
<evidence type="ECO:0000313" key="2">
    <source>
        <dbReference type="Proteomes" id="UP000319828"/>
    </source>
</evidence>
<sequence length="95" mass="11322">MIKLWANVETAKAEKYQTVMTRHFQRKVEVIWNENEACVYFPTGIGYLTVTDNLLQIRCESETEEKLKIVQSVLESHFHQFTHRENLALEWHTLK</sequence>
<dbReference type="OrthoDB" id="9806511at2"/>
<reference evidence="1 2" key="1">
    <citation type="submission" date="2019-07" db="EMBL/GenBank/DDBJ databases">
        <title>The draft genome sequence of Vibrio algivorus M1486.</title>
        <authorList>
            <person name="Meng X."/>
        </authorList>
    </citation>
    <scope>NUCLEOTIDE SEQUENCE [LARGE SCALE GENOMIC DNA]</scope>
    <source>
        <strain evidence="1 2">M1486</strain>
    </source>
</reference>
<dbReference type="Pfam" id="PF09981">
    <property type="entry name" value="DUF2218"/>
    <property type="match status" value="1"/>
</dbReference>
<proteinExistence type="predicted"/>
<dbReference type="InterPro" id="IPR014543">
    <property type="entry name" value="UCP028291"/>
</dbReference>
<comment type="caution">
    <text evidence="1">The sequence shown here is derived from an EMBL/GenBank/DDBJ whole genome shotgun (WGS) entry which is preliminary data.</text>
</comment>
<dbReference type="EMBL" id="VMKJ01000016">
    <property type="protein sequence ID" value="TVO36504.1"/>
    <property type="molecule type" value="Genomic_DNA"/>
</dbReference>
<dbReference type="Proteomes" id="UP000319828">
    <property type="component" value="Unassembled WGS sequence"/>
</dbReference>
<gene>
    <name evidence="1" type="ORF">FOF44_09180</name>
</gene>
<dbReference type="RefSeq" id="WP_144388153.1">
    <property type="nucleotide sequence ID" value="NZ_CANNCB010000022.1"/>
</dbReference>
<accession>A0A557P774</accession>
<evidence type="ECO:0000313" key="1">
    <source>
        <dbReference type="EMBL" id="TVO36504.1"/>
    </source>
</evidence>
<organism evidence="1 2">
    <name type="scientific">Vibrio algivorus</name>
    <dbReference type="NCBI Taxonomy" id="1667024"/>
    <lineage>
        <taxon>Bacteria</taxon>
        <taxon>Pseudomonadati</taxon>
        <taxon>Pseudomonadota</taxon>
        <taxon>Gammaproteobacteria</taxon>
        <taxon>Vibrionales</taxon>
        <taxon>Vibrionaceae</taxon>
        <taxon>Vibrio</taxon>
    </lineage>
</organism>
<name>A0A557P774_9VIBR</name>